<reference evidence="4" key="1">
    <citation type="journal article" date="2021" name="ISME J.">
        <title>Genomic evolution of the class Acidithiobacillia: deep-branching Proteobacteria living in extreme acidic conditions.</title>
        <authorList>
            <person name="Moya-Beltran A."/>
            <person name="Beard S."/>
            <person name="Rojas-Villalobos C."/>
            <person name="Issotta F."/>
            <person name="Gallardo Y."/>
            <person name="Ulloa R."/>
            <person name="Giaveno A."/>
            <person name="Degli Esposti M."/>
            <person name="Johnson D.B."/>
            <person name="Quatrini R."/>
        </authorList>
    </citation>
    <scope>NUCLEOTIDE SEQUENCE</scope>
    <source>
        <strain evidence="4">DSM 583</strain>
    </source>
</reference>
<dbReference type="NCBIfam" id="TIGR02532">
    <property type="entry name" value="IV_pilin_GFxxxE"/>
    <property type="match status" value="1"/>
</dbReference>
<dbReference type="InterPro" id="IPR012902">
    <property type="entry name" value="N_methyl_site"/>
</dbReference>
<feature type="transmembrane region" description="Helical" evidence="3">
    <location>
        <begin position="15"/>
        <end position="35"/>
    </location>
</feature>
<proteinExistence type="inferred from homology"/>
<dbReference type="InterPro" id="IPR045584">
    <property type="entry name" value="Pilin-like"/>
</dbReference>
<evidence type="ECO:0000313" key="4">
    <source>
        <dbReference type="EMBL" id="MBU2723876.1"/>
    </source>
</evidence>
<feature type="non-terminal residue" evidence="4">
    <location>
        <position position="117"/>
    </location>
</feature>
<keyword evidence="3" id="KW-0812">Transmembrane</keyword>
<comment type="similarity">
    <text evidence="1">Belongs to the N-Me-Phe pilin family.</text>
</comment>
<evidence type="ECO:0000256" key="1">
    <source>
        <dbReference type="ARBA" id="ARBA00005233"/>
    </source>
</evidence>
<evidence type="ECO:0000256" key="2">
    <source>
        <dbReference type="ARBA" id="ARBA00022481"/>
    </source>
</evidence>
<dbReference type="PANTHER" id="PTHR30093:SF34">
    <property type="entry name" value="PREPILIN PEPTIDASE-DEPENDENT PROTEIN D"/>
    <property type="match status" value="1"/>
</dbReference>
<dbReference type="Pfam" id="PF07963">
    <property type="entry name" value="N_methyl"/>
    <property type="match status" value="1"/>
</dbReference>
<comment type="caution">
    <text evidence="4">The sequence shown here is derived from an EMBL/GenBank/DDBJ whole genome shotgun (WGS) entry which is preliminary data.</text>
</comment>
<sequence length="117" mass="11806">MHLSAHKAAHREGGFTLIELMIVIAIIGILAAIAIPKYEDYVRTSEATTITQDFHGAVTKVTAAEAQAQAGVPHTFATPTIAAPAGASIAITPATISAGGTPATVTLTGPTSTAVQT</sequence>
<dbReference type="AlphaFoldDB" id="A0A8X8KAQ0"/>
<name>A0A8X8KAQ0_ACIFI</name>
<dbReference type="GO" id="GO:0044096">
    <property type="term" value="C:type IV pilus"/>
    <property type="evidence" value="ECO:0007669"/>
    <property type="project" value="TreeGrafter"/>
</dbReference>
<dbReference type="Gene3D" id="3.30.700.10">
    <property type="entry name" value="Glycoprotein, Type 4 Pilin"/>
    <property type="match status" value="1"/>
</dbReference>
<keyword evidence="3" id="KW-1133">Transmembrane helix</keyword>
<evidence type="ECO:0000313" key="5">
    <source>
        <dbReference type="Proteomes" id="UP000887300"/>
    </source>
</evidence>
<dbReference type="SUPFAM" id="SSF54523">
    <property type="entry name" value="Pili subunits"/>
    <property type="match status" value="1"/>
</dbReference>
<keyword evidence="2" id="KW-0488">Methylation</keyword>
<organism evidence="4 5">
    <name type="scientific">Acidithiobacillus ferridurans</name>
    <dbReference type="NCBI Taxonomy" id="1232575"/>
    <lineage>
        <taxon>Bacteria</taxon>
        <taxon>Pseudomonadati</taxon>
        <taxon>Pseudomonadota</taxon>
        <taxon>Acidithiobacillia</taxon>
        <taxon>Acidithiobacillales</taxon>
        <taxon>Acidithiobacillaceae</taxon>
        <taxon>Acidithiobacillus</taxon>
    </lineage>
</organism>
<protein>
    <submittedName>
        <fullName evidence="4">Prepilin-type N-terminal cleavage/methylation domain-containing protein</fullName>
    </submittedName>
</protein>
<dbReference type="RefSeq" id="WP_215890686.1">
    <property type="nucleotide sequence ID" value="NZ_JABBHS010000357.1"/>
</dbReference>
<dbReference type="PROSITE" id="PS00409">
    <property type="entry name" value="PROKAR_NTER_METHYL"/>
    <property type="match status" value="1"/>
</dbReference>
<evidence type="ECO:0000256" key="3">
    <source>
        <dbReference type="SAM" id="Phobius"/>
    </source>
</evidence>
<dbReference type="EMBL" id="JABBHS010000357">
    <property type="protein sequence ID" value="MBU2723876.1"/>
    <property type="molecule type" value="Genomic_DNA"/>
</dbReference>
<gene>
    <name evidence="4" type="ORF">HF568_11840</name>
</gene>
<dbReference type="Proteomes" id="UP000887300">
    <property type="component" value="Unassembled WGS sequence"/>
</dbReference>
<dbReference type="GO" id="GO:0043107">
    <property type="term" value="P:type IV pilus-dependent motility"/>
    <property type="evidence" value="ECO:0007669"/>
    <property type="project" value="TreeGrafter"/>
</dbReference>
<accession>A0A8X8KAQ0</accession>
<dbReference type="PANTHER" id="PTHR30093">
    <property type="entry name" value="GENERAL SECRETION PATHWAY PROTEIN G"/>
    <property type="match status" value="1"/>
</dbReference>
<keyword evidence="3" id="KW-0472">Membrane</keyword>